<evidence type="ECO:0000313" key="2">
    <source>
        <dbReference type="Proteomes" id="UP000501926"/>
    </source>
</evidence>
<protein>
    <submittedName>
        <fullName evidence="1">Uncharacterized protein</fullName>
    </submittedName>
</protein>
<organism evidence="1 2">
    <name type="scientific">Kuenenia stuttgartiensis</name>
    <dbReference type="NCBI Taxonomy" id="174633"/>
    <lineage>
        <taxon>Bacteria</taxon>
        <taxon>Pseudomonadati</taxon>
        <taxon>Planctomycetota</taxon>
        <taxon>Candidatus Brocadiia</taxon>
        <taxon>Candidatus Brocadiales</taxon>
        <taxon>Candidatus Brocadiaceae</taxon>
        <taxon>Candidatus Kuenenia</taxon>
    </lineage>
</organism>
<sequence length="43" mass="4840">MCHITKEAHAKTKGQISKSHLSQVHLNTFSVSICVYLCPIAWQ</sequence>
<evidence type="ECO:0000313" key="1">
    <source>
        <dbReference type="EMBL" id="QII14100.1"/>
    </source>
</evidence>
<reference evidence="1 2" key="1">
    <citation type="submission" date="2020-02" db="EMBL/GenBank/DDBJ databases">
        <title>Newly sequenced genome of strain CSTR1 showed variability in Candidatus Kuenenia stuttgartiensis genomes.</title>
        <authorList>
            <person name="Ding C."/>
            <person name="Adrian L."/>
        </authorList>
    </citation>
    <scope>NUCLEOTIDE SEQUENCE [LARGE SCALE GENOMIC DNA]</scope>
    <source>
        <strain evidence="1 2">CSTR1</strain>
    </source>
</reference>
<proteinExistence type="predicted"/>
<dbReference type="AlphaFoldDB" id="A0A6G7GWW1"/>
<dbReference type="EMBL" id="CP049055">
    <property type="protein sequence ID" value="QII14100.1"/>
    <property type="molecule type" value="Genomic_DNA"/>
</dbReference>
<gene>
    <name evidence="1" type="ORF">KsCSTR_47230</name>
</gene>
<dbReference type="Proteomes" id="UP000501926">
    <property type="component" value="Chromosome"/>
</dbReference>
<accession>A0A6G7GWW1</accession>
<name>A0A6G7GWW1_KUEST</name>